<feature type="region of interest" description="Disordered" evidence="7">
    <location>
        <begin position="159"/>
        <end position="199"/>
    </location>
</feature>
<keyword evidence="6" id="KW-0067">ATP-binding</keyword>
<dbReference type="PROSITE" id="PS50011">
    <property type="entry name" value="PROTEIN_KINASE_DOM"/>
    <property type="match status" value="1"/>
</dbReference>
<evidence type="ECO:0000256" key="3">
    <source>
        <dbReference type="ARBA" id="ARBA00022679"/>
    </source>
</evidence>
<evidence type="ECO:0000256" key="1">
    <source>
        <dbReference type="ARBA" id="ARBA00012513"/>
    </source>
</evidence>
<evidence type="ECO:0000256" key="7">
    <source>
        <dbReference type="SAM" id="MobiDB-lite"/>
    </source>
</evidence>
<sequence>MWLASGATFAGYTIERLLGFGAMGEVYLAQRAGLTRHDALKILPAAMTADVEFRERFTREAQTATSLHHPHIVDAHERGESDGRLWTAMDYVDGSSATEAVTERHPGGMRSVLRSGSWRRSRTRWITRTGAGSCTAPSNPATCCSPTTTNRESCWSTLVSRPSGRHRPPCTTPRPNRSPAASWTSAPTSTAWRPPPSIC</sequence>
<dbReference type="GO" id="GO:0005524">
    <property type="term" value="F:ATP binding"/>
    <property type="evidence" value="ECO:0007669"/>
    <property type="project" value="UniProtKB-KW"/>
</dbReference>
<evidence type="ECO:0000313" key="10">
    <source>
        <dbReference type="Proteomes" id="UP000238296"/>
    </source>
</evidence>
<dbReference type="EC" id="2.7.11.1" evidence="1"/>
<evidence type="ECO:0000259" key="8">
    <source>
        <dbReference type="PROSITE" id="PS50011"/>
    </source>
</evidence>
<keyword evidence="2" id="KW-0723">Serine/threonine-protein kinase</keyword>
<dbReference type="Pfam" id="PF00069">
    <property type="entry name" value="Pkinase"/>
    <property type="match status" value="1"/>
</dbReference>
<dbReference type="GO" id="GO:0004674">
    <property type="term" value="F:protein serine/threonine kinase activity"/>
    <property type="evidence" value="ECO:0007669"/>
    <property type="project" value="UniProtKB-KW"/>
</dbReference>
<reference evidence="9 10" key="1">
    <citation type="journal article" date="2017" name="Int. J. Syst. Evol. Microbiol.">
        <title>Mycobacterium talmoniae sp. nov., a slowly growing mycobacterium isolated from human respiratory samples.</title>
        <authorList>
            <person name="Davidson R.M."/>
            <person name="DeGroote M.A."/>
            <person name="Marola J.L."/>
            <person name="Buss S."/>
            <person name="Jones V."/>
            <person name="McNeil M.R."/>
            <person name="Freifeld A.G."/>
            <person name="Elaine Epperson L."/>
            <person name="Hasan N.A."/>
            <person name="Jackson M."/>
            <person name="Iwen P.C."/>
            <person name="Salfinger M."/>
            <person name="Strong M."/>
        </authorList>
    </citation>
    <scope>NUCLEOTIDE SEQUENCE [LARGE SCALE GENOMIC DNA]</scope>
    <source>
        <strain evidence="9 10">ATCC BAA-2683</strain>
    </source>
</reference>
<evidence type="ECO:0000256" key="4">
    <source>
        <dbReference type="ARBA" id="ARBA00022741"/>
    </source>
</evidence>
<dbReference type="SUPFAM" id="SSF56112">
    <property type="entry name" value="Protein kinase-like (PK-like)"/>
    <property type="match status" value="1"/>
</dbReference>
<feature type="domain" description="Protein kinase" evidence="8">
    <location>
        <begin position="12"/>
        <end position="199"/>
    </location>
</feature>
<keyword evidence="3 9" id="KW-0808">Transferase</keyword>
<dbReference type="Proteomes" id="UP000238296">
    <property type="component" value="Unassembled WGS sequence"/>
</dbReference>
<evidence type="ECO:0000256" key="6">
    <source>
        <dbReference type="ARBA" id="ARBA00022840"/>
    </source>
</evidence>
<evidence type="ECO:0000256" key="5">
    <source>
        <dbReference type="ARBA" id="ARBA00022777"/>
    </source>
</evidence>
<proteinExistence type="predicted"/>
<gene>
    <name evidence="9" type="primary">pknI_2</name>
    <name evidence="9" type="ORF">C1Y40_02720</name>
</gene>
<dbReference type="EMBL" id="PPEA01000393">
    <property type="protein sequence ID" value="PQM47097.1"/>
    <property type="molecule type" value="Genomic_DNA"/>
</dbReference>
<evidence type="ECO:0000256" key="2">
    <source>
        <dbReference type="ARBA" id="ARBA00022527"/>
    </source>
</evidence>
<accession>A0A2S8BK81</accession>
<dbReference type="PANTHER" id="PTHR43289:SF6">
    <property type="entry name" value="SERINE_THREONINE-PROTEIN KINASE NEKL-3"/>
    <property type="match status" value="1"/>
</dbReference>
<feature type="compositionally biased region" description="Low complexity" evidence="7">
    <location>
        <begin position="178"/>
        <end position="192"/>
    </location>
</feature>
<keyword evidence="4" id="KW-0547">Nucleotide-binding</keyword>
<comment type="caution">
    <text evidence="9">The sequence shown here is derived from an EMBL/GenBank/DDBJ whole genome shotgun (WGS) entry which is preliminary data.</text>
</comment>
<dbReference type="Gene3D" id="3.30.200.20">
    <property type="entry name" value="Phosphorylase Kinase, domain 1"/>
    <property type="match status" value="1"/>
</dbReference>
<evidence type="ECO:0000313" key="9">
    <source>
        <dbReference type="EMBL" id="PQM47097.1"/>
    </source>
</evidence>
<keyword evidence="5 9" id="KW-0418">Kinase</keyword>
<dbReference type="InterPro" id="IPR011009">
    <property type="entry name" value="Kinase-like_dom_sf"/>
</dbReference>
<organism evidence="9 10">
    <name type="scientific">Mycobacterium talmoniae</name>
    <dbReference type="NCBI Taxonomy" id="1858794"/>
    <lineage>
        <taxon>Bacteria</taxon>
        <taxon>Bacillati</taxon>
        <taxon>Actinomycetota</taxon>
        <taxon>Actinomycetes</taxon>
        <taxon>Mycobacteriales</taxon>
        <taxon>Mycobacteriaceae</taxon>
        <taxon>Mycobacterium</taxon>
    </lineage>
</organism>
<dbReference type="PANTHER" id="PTHR43289">
    <property type="entry name" value="MITOGEN-ACTIVATED PROTEIN KINASE KINASE KINASE 20-RELATED"/>
    <property type="match status" value="1"/>
</dbReference>
<dbReference type="InterPro" id="IPR000719">
    <property type="entry name" value="Prot_kinase_dom"/>
</dbReference>
<name>A0A2S8BK81_9MYCO</name>
<protein>
    <recommendedName>
        <fullName evidence="1">non-specific serine/threonine protein kinase</fullName>
        <ecNumber evidence="1">2.7.11.1</ecNumber>
    </recommendedName>
</protein>
<dbReference type="AlphaFoldDB" id="A0A2S8BK81"/>